<dbReference type="CDD" id="cd00165">
    <property type="entry name" value="S4"/>
    <property type="match status" value="1"/>
</dbReference>
<dbReference type="PROSITE" id="PS50889">
    <property type="entry name" value="S4"/>
    <property type="match status" value="1"/>
</dbReference>
<dbReference type="InterPro" id="IPR020103">
    <property type="entry name" value="PsdUridine_synth_cat_dom_sf"/>
</dbReference>
<dbReference type="SMART" id="SM00363">
    <property type="entry name" value="S4"/>
    <property type="match status" value="1"/>
</dbReference>
<feature type="domain" description="RNA-binding S4" evidence="6">
    <location>
        <begin position="16"/>
        <end position="75"/>
    </location>
</feature>
<organism evidence="7 8">
    <name type="scientific">Bacillus proteolyticus</name>
    <dbReference type="NCBI Taxonomy" id="2026192"/>
    <lineage>
        <taxon>Bacteria</taxon>
        <taxon>Bacillati</taxon>
        <taxon>Bacillota</taxon>
        <taxon>Bacilli</taxon>
        <taxon>Bacillales</taxon>
        <taxon>Bacillaceae</taxon>
        <taxon>Bacillus</taxon>
        <taxon>Bacillus cereus group</taxon>
    </lineage>
</organism>
<keyword evidence="3 5" id="KW-0413">Isomerase</keyword>
<name>A0ABV3I811_9BACI</name>
<reference evidence="7 8" key="1">
    <citation type="journal article" date="2023" name="Proc. Natl. Acad. Sci. U.S.A.">
        <title>Bacterial tolerance to host-exuded specialized metabolites structures the maize root microbiome.</title>
        <authorList>
            <person name="Thoenen L."/>
            <person name="Giroud C."/>
            <person name="Kreuzer M."/>
            <person name="Waelchli J."/>
            <person name="Gfeller V."/>
            <person name="Deslandes-Herold G."/>
            <person name="Mateo P."/>
            <person name="Robert C.A.M."/>
            <person name="Ahrens C.H."/>
            <person name="Rubio-Somoza I."/>
            <person name="Bruggmann R."/>
            <person name="Erb M."/>
            <person name="Schlaeppi K."/>
        </authorList>
    </citation>
    <scope>NUCLEOTIDE SEQUENCE [LARGE SCALE GENOMIC DNA]</scope>
    <source>
        <strain evidence="7 8">LBA1-1-1.1</strain>
    </source>
</reference>
<dbReference type="PANTHER" id="PTHR21600">
    <property type="entry name" value="MITOCHONDRIAL RNA PSEUDOURIDINE SYNTHASE"/>
    <property type="match status" value="1"/>
</dbReference>
<dbReference type="RefSeq" id="WP_199637065.1">
    <property type="nucleotide sequence ID" value="NZ_JBEGIE010000001.1"/>
</dbReference>
<sequence>MSEVVQVTVAEEQKSERIDKFVAEINSEWSRSQVQQWIKDAVVTVNGKSVKGNYKVKGNDEITVTIPDPEELDIQPEDMNLEIYYEDADVLVVNKPRGMVVHPAPGHTSGTLVNGLMHHCTDLSGINGVMRPGIVHRIDKDTSGLLMVAKNDMAHESLVNQLVAKTVTRRYKAIVHGVIPHDKGTIDAPIGRDKKERQSMTVDENGKNAVTHFQVLERFKDFTLVECRLETGRTHQIRVHMKYIGYPLAGDPKYGPKKTLNLNGQALHAGILGFDHPRTGEYIEFEAPIPEVFEEVLNILRK</sequence>
<dbReference type="Proteomes" id="UP001552502">
    <property type="component" value="Unassembled WGS sequence"/>
</dbReference>
<evidence type="ECO:0000256" key="1">
    <source>
        <dbReference type="ARBA" id="ARBA00000073"/>
    </source>
</evidence>
<dbReference type="InterPro" id="IPR006225">
    <property type="entry name" value="PsdUridine_synth_RluC/D"/>
</dbReference>
<dbReference type="Pfam" id="PF01479">
    <property type="entry name" value="S4"/>
    <property type="match status" value="1"/>
</dbReference>
<evidence type="ECO:0000313" key="8">
    <source>
        <dbReference type="Proteomes" id="UP001552502"/>
    </source>
</evidence>
<dbReference type="Pfam" id="PF00849">
    <property type="entry name" value="PseudoU_synth_2"/>
    <property type="match status" value="1"/>
</dbReference>
<dbReference type="EC" id="5.4.99.-" evidence="5"/>
<comment type="function">
    <text evidence="5">Responsible for synthesis of pseudouridine from uracil.</text>
</comment>
<dbReference type="InterPro" id="IPR006145">
    <property type="entry name" value="PsdUridine_synth_RsuA/RluA"/>
</dbReference>
<proteinExistence type="inferred from homology"/>
<evidence type="ECO:0000313" key="7">
    <source>
        <dbReference type="EMBL" id="MEV4910312.1"/>
    </source>
</evidence>
<evidence type="ECO:0000256" key="2">
    <source>
        <dbReference type="ARBA" id="ARBA00010876"/>
    </source>
</evidence>
<evidence type="ECO:0000256" key="4">
    <source>
        <dbReference type="PROSITE-ProRule" id="PRU00182"/>
    </source>
</evidence>
<evidence type="ECO:0000259" key="6">
    <source>
        <dbReference type="SMART" id="SM00363"/>
    </source>
</evidence>
<dbReference type="PANTHER" id="PTHR21600:SF44">
    <property type="entry name" value="RIBOSOMAL LARGE SUBUNIT PSEUDOURIDINE SYNTHASE D"/>
    <property type="match status" value="1"/>
</dbReference>
<evidence type="ECO:0000256" key="5">
    <source>
        <dbReference type="RuleBase" id="RU362028"/>
    </source>
</evidence>
<dbReference type="InterPro" id="IPR050188">
    <property type="entry name" value="RluA_PseudoU_synthase"/>
</dbReference>
<dbReference type="Gene3D" id="3.10.290.10">
    <property type="entry name" value="RNA-binding S4 domain"/>
    <property type="match status" value="1"/>
</dbReference>
<dbReference type="SUPFAM" id="SSF55120">
    <property type="entry name" value="Pseudouridine synthase"/>
    <property type="match status" value="1"/>
</dbReference>
<protein>
    <recommendedName>
        <fullName evidence="5">Pseudouridine synthase</fullName>
        <ecNumber evidence="5">5.4.99.-</ecNumber>
    </recommendedName>
</protein>
<dbReference type="SUPFAM" id="SSF55174">
    <property type="entry name" value="Alpha-L RNA-binding motif"/>
    <property type="match status" value="1"/>
</dbReference>
<dbReference type="PROSITE" id="PS01129">
    <property type="entry name" value="PSI_RLU"/>
    <property type="match status" value="1"/>
</dbReference>
<gene>
    <name evidence="7" type="ORF">MRBLBA1_000937</name>
</gene>
<dbReference type="Gene3D" id="3.30.2350.10">
    <property type="entry name" value="Pseudouridine synthase"/>
    <property type="match status" value="1"/>
</dbReference>
<comment type="caution">
    <text evidence="7">The sequence shown here is derived from an EMBL/GenBank/DDBJ whole genome shotgun (WGS) entry which is preliminary data.</text>
</comment>
<dbReference type="CDD" id="cd02869">
    <property type="entry name" value="PseudoU_synth_RluA_like"/>
    <property type="match status" value="1"/>
</dbReference>
<accession>A0ABV3I811</accession>
<evidence type="ECO:0000256" key="3">
    <source>
        <dbReference type="ARBA" id="ARBA00023235"/>
    </source>
</evidence>
<dbReference type="EMBL" id="JBEGIE010000001">
    <property type="protein sequence ID" value="MEV4910312.1"/>
    <property type="molecule type" value="Genomic_DNA"/>
</dbReference>
<dbReference type="InterPro" id="IPR006224">
    <property type="entry name" value="PsdUridine_synth_RluA-like_CS"/>
</dbReference>
<keyword evidence="4" id="KW-0694">RNA-binding</keyword>
<dbReference type="InterPro" id="IPR036986">
    <property type="entry name" value="S4_RNA-bd_sf"/>
</dbReference>
<dbReference type="NCBIfam" id="TIGR00005">
    <property type="entry name" value="rluA_subfam"/>
    <property type="match status" value="1"/>
</dbReference>
<comment type="catalytic activity">
    <reaction evidence="1 5">
        <text>a uridine in RNA = a pseudouridine in RNA</text>
        <dbReference type="Rhea" id="RHEA:48348"/>
        <dbReference type="Rhea" id="RHEA-COMP:12068"/>
        <dbReference type="Rhea" id="RHEA-COMP:12069"/>
        <dbReference type="ChEBI" id="CHEBI:65314"/>
        <dbReference type="ChEBI" id="CHEBI:65315"/>
    </reaction>
</comment>
<comment type="similarity">
    <text evidence="2 5">Belongs to the pseudouridine synthase RluA family.</text>
</comment>
<dbReference type="InterPro" id="IPR002942">
    <property type="entry name" value="S4_RNA-bd"/>
</dbReference>
<keyword evidence="8" id="KW-1185">Reference proteome</keyword>